<comment type="caution">
    <text evidence="4">The sequence shown here is derived from an EMBL/GenBank/DDBJ whole genome shotgun (WGS) entry which is preliminary data.</text>
</comment>
<proteinExistence type="inferred from homology"/>
<evidence type="ECO:0000259" key="3">
    <source>
        <dbReference type="Pfam" id="PF00857"/>
    </source>
</evidence>
<dbReference type="CDD" id="cd00431">
    <property type="entry name" value="cysteine_hydrolases"/>
    <property type="match status" value="1"/>
</dbReference>
<dbReference type="GO" id="GO:0016787">
    <property type="term" value="F:hydrolase activity"/>
    <property type="evidence" value="ECO:0007669"/>
    <property type="project" value="UniProtKB-KW"/>
</dbReference>
<dbReference type="AlphaFoldDB" id="A0A317L2R7"/>
<dbReference type="InterPro" id="IPR036380">
    <property type="entry name" value="Isochorismatase-like_sf"/>
</dbReference>
<feature type="domain" description="Isochorismatase-like" evidence="3">
    <location>
        <begin position="4"/>
        <end position="165"/>
    </location>
</feature>
<evidence type="ECO:0000313" key="4">
    <source>
        <dbReference type="EMBL" id="PWU70107.1"/>
    </source>
</evidence>
<keyword evidence="5" id="KW-1185">Reference proteome</keyword>
<keyword evidence="2" id="KW-0378">Hydrolase</keyword>
<name>A0A317L2R7_9BACI</name>
<dbReference type="PANTHER" id="PTHR43540">
    <property type="entry name" value="PEROXYUREIDOACRYLATE/UREIDOACRYLATE AMIDOHYDROLASE-RELATED"/>
    <property type="match status" value="1"/>
</dbReference>
<gene>
    <name evidence="4" type="ORF">DLJ74_04095</name>
</gene>
<organism evidence="4 5">
    <name type="scientific">Gracilibacillus dipsosauri</name>
    <dbReference type="NCBI Taxonomy" id="178340"/>
    <lineage>
        <taxon>Bacteria</taxon>
        <taxon>Bacillati</taxon>
        <taxon>Bacillota</taxon>
        <taxon>Bacilli</taxon>
        <taxon>Bacillales</taxon>
        <taxon>Bacillaceae</taxon>
        <taxon>Gracilibacillus</taxon>
    </lineage>
</organism>
<evidence type="ECO:0000313" key="5">
    <source>
        <dbReference type="Proteomes" id="UP000245624"/>
    </source>
</evidence>
<dbReference type="Proteomes" id="UP000245624">
    <property type="component" value="Unassembled WGS sequence"/>
</dbReference>
<sequence length="173" mass="19751">MKDSAVLIIDLINDFHFSEGDLLLNETKRILPNIKRLKQYAKKHSLPIIYVNDHYDTWETDYKKIADKCKSETNQDIIAEGLPSKEDYFLIKPKLSGFFRTTLPSLLEQLGIKHLIIAGIAGNICVLFTANDAHMRGYTLHVPENCIASNTRIHNEEAIRLMVKVMKAKTDPI</sequence>
<protein>
    <submittedName>
        <fullName evidence="4">Isochorismatase</fullName>
    </submittedName>
</protein>
<dbReference type="PANTHER" id="PTHR43540:SF6">
    <property type="entry name" value="ISOCHORISMATASE-LIKE DOMAIN-CONTAINING PROTEIN"/>
    <property type="match status" value="1"/>
</dbReference>
<evidence type="ECO:0000256" key="1">
    <source>
        <dbReference type="ARBA" id="ARBA00006336"/>
    </source>
</evidence>
<dbReference type="InterPro" id="IPR000868">
    <property type="entry name" value="Isochorismatase-like_dom"/>
</dbReference>
<dbReference type="SUPFAM" id="SSF52499">
    <property type="entry name" value="Isochorismatase-like hydrolases"/>
    <property type="match status" value="1"/>
</dbReference>
<evidence type="ECO:0000256" key="2">
    <source>
        <dbReference type="ARBA" id="ARBA00022801"/>
    </source>
</evidence>
<dbReference type="InterPro" id="IPR050272">
    <property type="entry name" value="Isochorismatase-like_hydrls"/>
</dbReference>
<comment type="similarity">
    <text evidence="1">Belongs to the isochorismatase family.</text>
</comment>
<dbReference type="RefSeq" id="WP_109983457.1">
    <property type="nucleotide sequence ID" value="NZ_QGTD01000004.1"/>
</dbReference>
<accession>A0A317L2R7</accession>
<dbReference type="OrthoDB" id="4305745at2"/>
<dbReference type="Gene3D" id="3.40.50.850">
    <property type="entry name" value="Isochorismatase-like"/>
    <property type="match status" value="1"/>
</dbReference>
<dbReference type="EMBL" id="QGTD01000004">
    <property type="protein sequence ID" value="PWU70107.1"/>
    <property type="molecule type" value="Genomic_DNA"/>
</dbReference>
<dbReference type="Pfam" id="PF00857">
    <property type="entry name" value="Isochorismatase"/>
    <property type="match status" value="1"/>
</dbReference>
<reference evidence="4 5" key="1">
    <citation type="submission" date="2018-05" db="EMBL/GenBank/DDBJ databases">
        <title>Genomic analysis of Gracilibacillus dipsosauri DD1 reveals novel features of a salt-tolerant amylase.</title>
        <authorList>
            <person name="Deutch C.E."/>
            <person name="Yang S."/>
        </authorList>
    </citation>
    <scope>NUCLEOTIDE SEQUENCE [LARGE SCALE GENOMIC DNA]</scope>
    <source>
        <strain evidence="4 5">DD1</strain>
    </source>
</reference>